<protein>
    <submittedName>
        <fullName evidence="5">SDR family NAD(P)-dependent oxidoreductase</fullName>
    </submittedName>
</protein>
<dbReference type="Proteomes" id="UP000664277">
    <property type="component" value="Unassembled WGS sequence"/>
</dbReference>
<dbReference type="PANTHER" id="PTHR44196:SF1">
    <property type="entry name" value="DEHYDROGENASE_REDUCTASE SDR FAMILY MEMBER 7B"/>
    <property type="match status" value="1"/>
</dbReference>
<sequence>MKLPKQPSVIITGASTGIGRGLALSLANIYKARMVLTARSETALLELQEEVKKRGGEAVVIAGDISNAAISESLVETAVNQFGKLNIIVNNAGMGIGGSFSKLTEEDWRRVFEVNFFSALKLTQKALPHLKSQDHSKIINISSVAGKIAIPGSVSYCASKFALTALSEGLAAELAGDNIDVITVCPGWVRTEFFEKNKLPDERNPTVIAQKNDLTGLMMKHLLSISTEECVKEIIEAMDKGGSQEIILTLPGKVAERLHGVAPGIMRFLAKQIKPTYRD</sequence>
<dbReference type="PRINTS" id="PR00080">
    <property type="entry name" value="SDRFAMILY"/>
</dbReference>
<comment type="similarity">
    <text evidence="1 3">Belongs to the short-chain dehydrogenases/reductases (SDR) family.</text>
</comment>
<accession>A0A8J7P9T0</accession>
<organism evidence="5 6">
    <name type="scientific">Candidatus Obscuribacter phosphatis</name>
    <dbReference type="NCBI Taxonomy" id="1906157"/>
    <lineage>
        <taxon>Bacteria</taxon>
        <taxon>Bacillati</taxon>
        <taxon>Candidatus Melainabacteria</taxon>
        <taxon>Candidatus Obscuribacterales</taxon>
        <taxon>Candidatus Obscuribacteraceae</taxon>
        <taxon>Candidatus Obscuribacter</taxon>
    </lineage>
</organism>
<dbReference type="PRINTS" id="PR00081">
    <property type="entry name" value="GDHRDH"/>
</dbReference>
<dbReference type="InterPro" id="IPR002347">
    <property type="entry name" value="SDR_fam"/>
</dbReference>
<dbReference type="Gene3D" id="3.40.50.720">
    <property type="entry name" value="NAD(P)-binding Rossmann-like Domain"/>
    <property type="match status" value="1"/>
</dbReference>
<evidence type="ECO:0000259" key="4">
    <source>
        <dbReference type="SMART" id="SM00822"/>
    </source>
</evidence>
<dbReference type="SMART" id="SM00822">
    <property type="entry name" value="PKS_KR"/>
    <property type="match status" value="1"/>
</dbReference>
<dbReference type="PROSITE" id="PS00061">
    <property type="entry name" value="ADH_SHORT"/>
    <property type="match status" value="1"/>
</dbReference>
<evidence type="ECO:0000313" key="6">
    <source>
        <dbReference type="Proteomes" id="UP000664277"/>
    </source>
</evidence>
<dbReference type="InterPro" id="IPR057326">
    <property type="entry name" value="KR_dom"/>
</dbReference>
<proteinExistence type="inferred from homology"/>
<evidence type="ECO:0000313" key="5">
    <source>
        <dbReference type="EMBL" id="MBN8661906.1"/>
    </source>
</evidence>
<feature type="domain" description="Ketoreductase" evidence="4">
    <location>
        <begin position="7"/>
        <end position="191"/>
    </location>
</feature>
<gene>
    <name evidence="5" type="ORF">J0M35_16180</name>
</gene>
<name>A0A8J7P9T0_9BACT</name>
<evidence type="ECO:0000256" key="1">
    <source>
        <dbReference type="ARBA" id="ARBA00006484"/>
    </source>
</evidence>
<dbReference type="InterPro" id="IPR020904">
    <property type="entry name" value="Sc_DH/Rdtase_CS"/>
</dbReference>
<evidence type="ECO:0000256" key="3">
    <source>
        <dbReference type="RuleBase" id="RU000363"/>
    </source>
</evidence>
<dbReference type="GO" id="GO:0016020">
    <property type="term" value="C:membrane"/>
    <property type="evidence" value="ECO:0007669"/>
    <property type="project" value="TreeGrafter"/>
</dbReference>
<dbReference type="EMBL" id="JAFLCK010000027">
    <property type="protein sequence ID" value="MBN8661906.1"/>
    <property type="molecule type" value="Genomic_DNA"/>
</dbReference>
<dbReference type="PANTHER" id="PTHR44196">
    <property type="entry name" value="DEHYDROGENASE/REDUCTASE SDR FAMILY MEMBER 7B"/>
    <property type="match status" value="1"/>
</dbReference>
<dbReference type="SUPFAM" id="SSF51735">
    <property type="entry name" value="NAD(P)-binding Rossmann-fold domains"/>
    <property type="match status" value="1"/>
</dbReference>
<dbReference type="Pfam" id="PF00106">
    <property type="entry name" value="adh_short"/>
    <property type="match status" value="1"/>
</dbReference>
<keyword evidence="2" id="KW-0560">Oxidoreductase</keyword>
<evidence type="ECO:0000256" key="2">
    <source>
        <dbReference type="ARBA" id="ARBA00023002"/>
    </source>
</evidence>
<dbReference type="InterPro" id="IPR036291">
    <property type="entry name" value="NAD(P)-bd_dom_sf"/>
</dbReference>
<dbReference type="AlphaFoldDB" id="A0A8J7P9T0"/>
<dbReference type="GO" id="GO:0016491">
    <property type="term" value="F:oxidoreductase activity"/>
    <property type="evidence" value="ECO:0007669"/>
    <property type="project" value="UniProtKB-KW"/>
</dbReference>
<reference evidence="5" key="1">
    <citation type="submission" date="2021-02" db="EMBL/GenBank/DDBJ databases">
        <title>Genome-Resolved Metagenomics of a Microbial Community Performing Photosynthetic Biological Nutrient Removal.</title>
        <authorList>
            <person name="Mcdaniel E.A."/>
        </authorList>
    </citation>
    <scope>NUCLEOTIDE SEQUENCE</scope>
    <source>
        <strain evidence="5">UWPOB_OBS1</strain>
    </source>
</reference>
<comment type="caution">
    <text evidence="5">The sequence shown here is derived from an EMBL/GenBank/DDBJ whole genome shotgun (WGS) entry which is preliminary data.</text>
</comment>